<feature type="chain" id="PRO_5035720563" description="DUF2330 domain-containing protein" evidence="2">
    <location>
        <begin position="25"/>
        <end position="1395"/>
    </location>
</feature>
<proteinExistence type="predicted"/>
<feature type="non-terminal residue" evidence="3">
    <location>
        <position position="1395"/>
    </location>
</feature>
<feature type="region of interest" description="Disordered" evidence="1">
    <location>
        <begin position="544"/>
        <end position="563"/>
    </location>
</feature>
<reference evidence="3" key="1">
    <citation type="submission" date="2020-12" db="EMBL/GenBank/DDBJ databases">
        <authorList>
            <person name="Iha C."/>
        </authorList>
    </citation>
    <scope>NUCLEOTIDE SEQUENCE</scope>
</reference>
<dbReference type="InterPro" id="IPR019283">
    <property type="entry name" value="DUF2330"/>
</dbReference>
<organism evidence="3 4">
    <name type="scientific">Ostreobium quekettii</name>
    <dbReference type="NCBI Taxonomy" id="121088"/>
    <lineage>
        <taxon>Eukaryota</taxon>
        <taxon>Viridiplantae</taxon>
        <taxon>Chlorophyta</taxon>
        <taxon>core chlorophytes</taxon>
        <taxon>Ulvophyceae</taxon>
        <taxon>TCBD clade</taxon>
        <taxon>Bryopsidales</taxon>
        <taxon>Ostreobineae</taxon>
        <taxon>Ostreobiaceae</taxon>
        <taxon>Ostreobium</taxon>
    </lineage>
</organism>
<name>A0A8S1JD39_9CHLO</name>
<protein>
    <recommendedName>
        <fullName evidence="5">DUF2330 domain-containing protein</fullName>
    </recommendedName>
</protein>
<dbReference type="EMBL" id="CAJHUC010002279">
    <property type="protein sequence ID" value="CAD7703523.1"/>
    <property type="molecule type" value="Genomic_DNA"/>
</dbReference>
<gene>
    <name evidence="3" type="ORF">OSTQU699_LOCUS8880</name>
</gene>
<evidence type="ECO:0000313" key="3">
    <source>
        <dbReference type="EMBL" id="CAD7703523.1"/>
    </source>
</evidence>
<dbReference type="Pfam" id="PF10092">
    <property type="entry name" value="DUF2330"/>
    <property type="match status" value="2"/>
</dbReference>
<keyword evidence="4" id="KW-1185">Reference proteome</keyword>
<dbReference type="InterPro" id="IPR011042">
    <property type="entry name" value="6-blade_b-propeller_TolB-like"/>
</dbReference>
<evidence type="ECO:0000256" key="2">
    <source>
        <dbReference type="SAM" id="SignalP"/>
    </source>
</evidence>
<evidence type="ECO:0000313" key="4">
    <source>
        <dbReference type="Proteomes" id="UP000708148"/>
    </source>
</evidence>
<evidence type="ECO:0000256" key="1">
    <source>
        <dbReference type="SAM" id="MobiDB-lite"/>
    </source>
</evidence>
<dbReference type="OrthoDB" id="10665534at2759"/>
<evidence type="ECO:0008006" key="5">
    <source>
        <dbReference type="Google" id="ProtNLM"/>
    </source>
</evidence>
<comment type="caution">
    <text evidence="3">The sequence shown here is derived from an EMBL/GenBank/DDBJ whole genome shotgun (WGS) entry which is preliminary data.</text>
</comment>
<feature type="signal peptide" evidence="2">
    <location>
        <begin position="1"/>
        <end position="24"/>
    </location>
</feature>
<sequence length="1395" mass="156818">MSWRSTSFIRQLLVIFVTVTSILATSSKAQAFCGFFASKTADVLYNDATQVVLMRHGTQTVLSMRNTYQGPPEDFAMVVPVPQVLEQKDVEVLSDNIFDALERRSSPRLVEHWQQGRCGKKPRLGLDPLAGDLTSIAPAQTSAVSVAGNFEVGEYDILILSAKESNELEKWLLTNGYNIPKGATKVLAPYIAQGMYFFVAKINVNKVTPDDKGNVMLPPLRFHYDSENFSLPVRLGLLNAKGPQDLLVHIFSVDGRYRVANYPNLTIPTDIEVPAKARDNFADFYDELFEYVLSLAPGAIVTEYAWSDQACRGCVASPIQSYNLHSFGFDVLRPLGQVEQQATVSVRNTHVMSGASHKLGNALYMELQKKRGAMLSCYEDFLATSPKRKSGEIRVLAEFTDKGTTKDVLFIDNSLQNIRLEACLEAIYASFTFDPVEDVTNHRYEFTLSLEHKVAEQLYKLTSQGWTLTRLHARYTEKTMTEDLIFEQAPPIRGGIGVPRGEHGQLAPRGLTRSANNSFQGLYTILHRDEAKLACKKEAPSWEWRSRSNERGHSKTPSKKTKYKLSKDVQKQAFCGFYVSGASDALYNDATQVVMMRHETQTVLSMRNTYQGPPEDFAMVVPVPQVLEKENVKVLPDSLFDKIERQSSPSYGDEAPRKSTVSVKARFEVGEYEVVILSATESSGLEQWLLDNKYNIPKGAAKVLAAYIAQGQYFFVAKVDPDKVKFVDGRAVLSPLRFHYDSEEFSLPVRLGLLNAKGTQDLIVHTLGVRQRYQVANYKNVTIPTNLVVPERTRKSFSDFYNGLFDYTMALNPRSVVTEYAWDSAKCDPCAGPTLNQGDLFVLGLDTLQGKTRTEERSDVSVIAVSAAIGSQPVMETYWRQRLARKQQDLLSCYKTYLATDPEEHSGKLSLKAKVTEQGKVEDVSLPWNTFKNKDLGACVAFIVEGISFPKGEDGANQDYEIALSMEHQTYEREIRIPRWGWTLTRLHARYTDKTMTEDLIFEKAPAIRGGVGMPSGVRGTIALEGAELAESNTFQGRYIILNYDKKKLSCKKADRYYSWGGPPAGTRGIDDMFPDNLRVAPLEWYDPIDLELLRFARDKRALFVRAHHAQKPEVEATWPRERGVNIPHELPAPHEITRIDLGGQTALSLHKPEGAGFFAAGCSDGRWGIWDEQTLQPIAQGDVDGVSSTKRIRQIAVSPDGSRLALSVQTSGQWIERDFILLNPSTGETLLEESYSFDRKFRWLPDSKHLVTHSTNHTFLVDRDGQKLCEHLWRNRGGMRYSLTDYQVYVLREENLWTSPVGSTHESSAMLHELYERVESYQWSEDGFACAPQHGLFSMSTTAVREDCFLLCALQAPSDVRMTFSLDDAWQQIVFQHVAWGERAARIALGLVHV</sequence>
<accession>A0A8S1JD39</accession>
<dbReference type="Gene3D" id="2.120.10.30">
    <property type="entry name" value="TolB, C-terminal domain"/>
    <property type="match status" value="1"/>
</dbReference>
<feature type="compositionally biased region" description="Basic residues" evidence="1">
    <location>
        <begin position="554"/>
        <end position="563"/>
    </location>
</feature>
<feature type="compositionally biased region" description="Basic and acidic residues" evidence="1">
    <location>
        <begin position="544"/>
        <end position="553"/>
    </location>
</feature>
<keyword evidence="2" id="KW-0732">Signal</keyword>
<dbReference type="SUPFAM" id="SSF69304">
    <property type="entry name" value="Tricorn protease N-terminal domain"/>
    <property type="match status" value="1"/>
</dbReference>
<dbReference type="Proteomes" id="UP000708148">
    <property type="component" value="Unassembled WGS sequence"/>
</dbReference>